<dbReference type="SUPFAM" id="SSF53098">
    <property type="entry name" value="Ribonuclease H-like"/>
    <property type="match status" value="1"/>
</dbReference>
<name>A0ABY4DZ18_9NEIS</name>
<sequence>MAARQIVLDTETTGLYANQGDRLIEFAGLEMIDRRLTGKYLHVYVHPERDIAEEAIAVHGITLDMLADKPKFAGVAEDIAEFLRDSELIIHNAAFDVGFLDMEFSRIGMPKLDTVVSKVTDTVAMARKLYPGQKVNLDALCNRLGVDKTKRVLHGALIDCELLAEVYLGMTRGQFSLDVKNADEGESGAQALSQFKRPVNMAFKVIGMDAEESAAHEAYVKVLDKAVGGDSLYRQQLQEPQA</sequence>
<proteinExistence type="predicted"/>
<dbReference type="CDD" id="cd06131">
    <property type="entry name" value="DNA_pol_III_epsilon_Ecoli_like"/>
    <property type="match status" value="1"/>
</dbReference>
<dbReference type="InterPro" id="IPR013520">
    <property type="entry name" value="Ribonucl_H"/>
</dbReference>
<evidence type="ECO:0000256" key="2">
    <source>
        <dbReference type="ARBA" id="ARBA00001946"/>
    </source>
</evidence>
<dbReference type="RefSeq" id="WP_058356320.1">
    <property type="nucleotide sequence ID" value="NZ_CABKVG010000009.1"/>
</dbReference>
<keyword evidence="5 16" id="KW-0808">Transferase</keyword>
<keyword evidence="12 16" id="KW-0460">Magnesium</keyword>
<keyword evidence="7 16" id="KW-0235">DNA replication</keyword>
<dbReference type="InterPro" id="IPR012337">
    <property type="entry name" value="RNaseH-like_sf"/>
</dbReference>
<keyword evidence="13 16" id="KW-0239">DNA-directed DNA polymerase</keyword>
<dbReference type="InterPro" id="IPR006309">
    <property type="entry name" value="DnaQ_proteo"/>
</dbReference>
<keyword evidence="6 16" id="KW-0548">Nucleotidyltransferase</keyword>
<evidence type="ECO:0000256" key="1">
    <source>
        <dbReference type="ARBA" id="ARBA00001936"/>
    </source>
</evidence>
<reference evidence="18 19" key="1">
    <citation type="journal article" date="2022" name="Res Sq">
        <title>Evolution of multicellular longitudinally dividing oral cavity symbionts (Neisseriaceae).</title>
        <authorList>
            <person name="Nyongesa S."/>
            <person name="Weber P."/>
            <person name="Bernet E."/>
            <person name="Pullido F."/>
            <person name="Nieckarz M."/>
            <person name="Delaby M."/>
            <person name="Nieves C."/>
            <person name="Viehboeck T."/>
            <person name="Krause N."/>
            <person name="Rivera-Millot A."/>
            <person name="Nakamura A."/>
            <person name="Vischer N."/>
            <person name="VanNieuwenhze M."/>
            <person name="Brun Y."/>
            <person name="Cava F."/>
            <person name="Bulgheresi S."/>
            <person name="Veyrier F."/>
        </authorList>
    </citation>
    <scope>NUCLEOTIDE SEQUENCE [LARGE SCALE GENOMIC DNA]</scope>
    <source>
        <strain evidence="18 19">SN4</strain>
    </source>
</reference>
<keyword evidence="14 16" id="KW-0464">Manganese</keyword>
<dbReference type="EMBL" id="CP091511">
    <property type="protein sequence ID" value="UOO88249.1"/>
    <property type="molecule type" value="Genomic_DNA"/>
</dbReference>
<evidence type="ECO:0000256" key="9">
    <source>
        <dbReference type="ARBA" id="ARBA00022723"/>
    </source>
</evidence>
<comment type="cofactor">
    <cofactor evidence="1 16">
        <name>Mn(2+)</name>
        <dbReference type="ChEBI" id="CHEBI:29035"/>
    </cofactor>
</comment>
<dbReference type="PANTHER" id="PTHR30231">
    <property type="entry name" value="DNA POLYMERASE III SUBUNIT EPSILON"/>
    <property type="match status" value="1"/>
</dbReference>
<comment type="catalytic activity">
    <reaction evidence="15 16">
        <text>DNA(n) + a 2'-deoxyribonucleoside 5'-triphosphate = DNA(n+1) + diphosphate</text>
        <dbReference type="Rhea" id="RHEA:22508"/>
        <dbReference type="Rhea" id="RHEA-COMP:17339"/>
        <dbReference type="Rhea" id="RHEA-COMP:17340"/>
        <dbReference type="ChEBI" id="CHEBI:33019"/>
        <dbReference type="ChEBI" id="CHEBI:61560"/>
        <dbReference type="ChEBI" id="CHEBI:173112"/>
        <dbReference type="EC" id="2.7.7.7"/>
    </reaction>
</comment>
<keyword evidence="11 16" id="KW-0269">Exonuclease</keyword>
<dbReference type="SMART" id="SM00479">
    <property type="entry name" value="EXOIII"/>
    <property type="match status" value="1"/>
</dbReference>
<dbReference type="InterPro" id="IPR006054">
    <property type="entry name" value="DnaQ"/>
</dbReference>
<evidence type="ECO:0000256" key="8">
    <source>
        <dbReference type="ARBA" id="ARBA00022722"/>
    </source>
</evidence>
<evidence type="ECO:0000256" key="3">
    <source>
        <dbReference type="ARBA" id="ARBA00012417"/>
    </source>
</evidence>
<dbReference type="Proteomes" id="UP000832011">
    <property type="component" value="Chromosome"/>
</dbReference>
<gene>
    <name evidence="16 18" type="primary">dnaQ</name>
    <name evidence="18" type="ORF">LVJ82_12225</name>
</gene>
<evidence type="ECO:0000256" key="16">
    <source>
        <dbReference type="RuleBase" id="RU364087"/>
    </source>
</evidence>
<dbReference type="NCBIfam" id="TIGR01406">
    <property type="entry name" value="dnaQ_proteo"/>
    <property type="match status" value="1"/>
</dbReference>
<evidence type="ECO:0000256" key="4">
    <source>
        <dbReference type="ARBA" id="ARBA00020352"/>
    </source>
</evidence>
<evidence type="ECO:0000256" key="7">
    <source>
        <dbReference type="ARBA" id="ARBA00022705"/>
    </source>
</evidence>
<dbReference type="GO" id="GO:0003887">
    <property type="term" value="F:DNA-directed DNA polymerase activity"/>
    <property type="evidence" value="ECO:0007669"/>
    <property type="project" value="UniProtKB-EC"/>
</dbReference>
<dbReference type="NCBIfam" id="TIGR00573">
    <property type="entry name" value="dnaq"/>
    <property type="match status" value="1"/>
</dbReference>
<dbReference type="NCBIfam" id="NF004316">
    <property type="entry name" value="PRK05711.1"/>
    <property type="match status" value="1"/>
</dbReference>
<evidence type="ECO:0000313" key="18">
    <source>
        <dbReference type="EMBL" id="UOO88249.1"/>
    </source>
</evidence>
<comment type="function">
    <text evidence="16">DNA polymerase III is a complex, multichain enzyme responsible for most of the replicative synthesis in bacteria. The epsilon subunit contain the editing function and is a proofreading 3'-5' exonuclease.</text>
</comment>
<keyword evidence="8 16" id="KW-0540">Nuclease</keyword>
<dbReference type="Gene3D" id="3.30.420.10">
    <property type="entry name" value="Ribonuclease H-like superfamily/Ribonuclease H"/>
    <property type="match status" value="1"/>
</dbReference>
<keyword evidence="10 16" id="KW-0378">Hydrolase</keyword>
<comment type="subunit">
    <text evidence="16">DNA polymerase III contains a core (composed of alpha, epsilon and theta chains) that associates with a tau subunit. This core dimerizes to form the POLIII' complex. PolIII' associates with the gamma complex (composed of gamma, delta, delta', psi and chi chains) and with the beta chain to form the complete DNA polymerase III complex.</text>
</comment>
<organism evidence="18 19">
    <name type="scientific">Vitreoscilla massiliensis</name>
    <dbReference type="NCBI Taxonomy" id="1689272"/>
    <lineage>
        <taxon>Bacteria</taxon>
        <taxon>Pseudomonadati</taxon>
        <taxon>Pseudomonadota</taxon>
        <taxon>Betaproteobacteria</taxon>
        <taxon>Neisseriales</taxon>
        <taxon>Neisseriaceae</taxon>
        <taxon>Vitreoscilla</taxon>
    </lineage>
</organism>
<evidence type="ECO:0000256" key="12">
    <source>
        <dbReference type="ARBA" id="ARBA00022842"/>
    </source>
</evidence>
<dbReference type="PANTHER" id="PTHR30231:SF41">
    <property type="entry name" value="DNA POLYMERASE III SUBUNIT EPSILON"/>
    <property type="match status" value="1"/>
</dbReference>
<dbReference type="EC" id="2.7.7.7" evidence="3 16"/>
<dbReference type="InterPro" id="IPR036397">
    <property type="entry name" value="RNaseH_sf"/>
</dbReference>
<evidence type="ECO:0000256" key="14">
    <source>
        <dbReference type="ARBA" id="ARBA00023211"/>
    </source>
</evidence>
<keyword evidence="19" id="KW-1185">Reference proteome</keyword>
<comment type="cofactor">
    <cofactor evidence="2 16">
        <name>Mg(2+)</name>
        <dbReference type="ChEBI" id="CHEBI:18420"/>
    </cofactor>
</comment>
<dbReference type="Pfam" id="PF00929">
    <property type="entry name" value="RNase_T"/>
    <property type="match status" value="1"/>
</dbReference>
<evidence type="ECO:0000313" key="19">
    <source>
        <dbReference type="Proteomes" id="UP000832011"/>
    </source>
</evidence>
<evidence type="ECO:0000256" key="13">
    <source>
        <dbReference type="ARBA" id="ARBA00022932"/>
    </source>
</evidence>
<evidence type="ECO:0000256" key="11">
    <source>
        <dbReference type="ARBA" id="ARBA00022839"/>
    </source>
</evidence>
<evidence type="ECO:0000259" key="17">
    <source>
        <dbReference type="SMART" id="SM00479"/>
    </source>
</evidence>
<keyword evidence="9 16" id="KW-0479">Metal-binding</keyword>
<protein>
    <recommendedName>
        <fullName evidence="4 16">DNA polymerase III subunit epsilon</fullName>
        <ecNumber evidence="3 16">2.7.7.7</ecNumber>
    </recommendedName>
</protein>
<accession>A0ABY4DZ18</accession>
<evidence type="ECO:0000256" key="10">
    <source>
        <dbReference type="ARBA" id="ARBA00022801"/>
    </source>
</evidence>
<feature type="domain" description="Exonuclease" evidence="17">
    <location>
        <begin position="4"/>
        <end position="176"/>
    </location>
</feature>
<evidence type="ECO:0000256" key="15">
    <source>
        <dbReference type="ARBA" id="ARBA00049244"/>
    </source>
</evidence>
<evidence type="ECO:0000256" key="6">
    <source>
        <dbReference type="ARBA" id="ARBA00022695"/>
    </source>
</evidence>
<evidence type="ECO:0000256" key="5">
    <source>
        <dbReference type="ARBA" id="ARBA00022679"/>
    </source>
</evidence>